<dbReference type="AlphaFoldDB" id="A0A420ZDX7"/>
<organism evidence="1 2">
    <name type="scientific">candidate division Kazan bacterium</name>
    <dbReference type="NCBI Taxonomy" id="2202143"/>
    <lineage>
        <taxon>Bacteria</taxon>
        <taxon>Bacteria division Kazan-3B-28</taxon>
    </lineage>
</organism>
<dbReference type="Proteomes" id="UP000281261">
    <property type="component" value="Unassembled WGS sequence"/>
</dbReference>
<evidence type="ECO:0000313" key="2">
    <source>
        <dbReference type="Proteomes" id="UP000281261"/>
    </source>
</evidence>
<name>A0A420ZDX7_UNCK3</name>
<sequence>MKTTKQQPSKGEEMALLVSLGDALQSIKYLSNAQQMDWGFRCVLDKLLISVCNLTDFADKYLADQMKQPATLKHFKQLRRVAAGHVQPDRNSAKISVWVIGSYIYNGPSKDLLVESYGSRLGLLNDIIAYYSEFRQALAMLRLTEWTVHPAWTIDANELKEATAKLRQTFSNSGKVTQMALKRHTS</sequence>
<reference evidence="1 2" key="1">
    <citation type="submission" date="2018-06" db="EMBL/GenBank/DDBJ databases">
        <title>Extensive metabolic versatility and redundancy in microbially diverse, dynamic hydrothermal sediments.</title>
        <authorList>
            <person name="Dombrowski N."/>
            <person name="Teske A."/>
            <person name="Baker B.J."/>
        </authorList>
    </citation>
    <scope>NUCLEOTIDE SEQUENCE [LARGE SCALE GENOMIC DNA]</scope>
    <source>
        <strain evidence="1">B79_G16</strain>
    </source>
</reference>
<protein>
    <submittedName>
        <fullName evidence="1">Uncharacterized protein</fullName>
    </submittedName>
</protein>
<accession>A0A420ZDX7</accession>
<evidence type="ECO:0000313" key="1">
    <source>
        <dbReference type="EMBL" id="RLC37890.1"/>
    </source>
</evidence>
<proteinExistence type="predicted"/>
<dbReference type="EMBL" id="QMNG01000001">
    <property type="protein sequence ID" value="RLC37890.1"/>
    <property type="molecule type" value="Genomic_DNA"/>
</dbReference>
<comment type="caution">
    <text evidence="1">The sequence shown here is derived from an EMBL/GenBank/DDBJ whole genome shotgun (WGS) entry which is preliminary data.</text>
</comment>
<gene>
    <name evidence="1" type="ORF">DRH29_00545</name>
</gene>